<proteinExistence type="predicted"/>
<keyword evidence="2" id="KW-0732">Signal</keyword>
<dbReference type="EMBL" id="MCFI01000021">
    <property type="protein sequence ID" value="ORY77045.1"/>
    <property type="molecule type" value="Genomic_DNA"/>
</dbReference>
<feature type="region of interest" description="Disordered" evidence="1">
    <location>
        <begin position="686"/>
        <end position="715"/>
    </location>
</feature>
<feature type="chain" id="PRO_5012146807" evidence="2">
    <location>
        <begin position="16"/>
        <end position="929"/>
    </location>
</feature>
<feature type="signal peptide" evidence="2">
    <location>
        <begin position="1"/>
        <end position="15"/>
    </location>
</feature>
<evidence type="ECO:0000256" key="2">
    <source>
        <dbReference type="SAM" id="SignalP"/>
    </source>
</evidence>
<accession>A0A1Y2F251</accession>
<sequence>MLLHSAGFLLSSISATTIPFGFKKTDSVTVSTDSALSVSAQVSGTSSTSVNAAVDGTDGRTLVTTTTSTFNLSTVVPVVIKIGTKLTTILQAPAYTQNSYASIEDQPAWVNSQTIAVLAPVIPGFINTSDPIHYEPSIQKTIQYATTPNGATAQRDFSNIELDFHHPAVVIDHTDYIQASYVNPNVMELHFTNEQAVQYAATQWLPAGQAAVVLVTFLPGSADYKLGGNTYFTAVSIACNIQQLKCTAQGIDGGVESAVKHFSAEFGKDEVPQDSNSETDSQGLGRSKPVVSTNGLPACAFGDDFDECLDRQLGYITLKKHLAAGVDKTVTGATRNDKSHPADKRHSAKRKMISNYKKSRRNKKFRSLLKKVFRSIKNAMQKNVIEPVRKPVQLVQNAIQESTTINKTLKTKTSFQFPSTHYSYDKSPFNGKAISIVQDDDLSAWCVDCSTSGSVSISGRLAANLIDGFTQAYISLNGSIAAEVNLGIDAKGPLTKTYKKQLAEIGVPGLSVQPFYRVGPALVFEVEADLGLELQSQFLAGARVEINNFEARVDALHSSKSFGRNVSPVLTKRFEAKGQVKGSVDIGLPVSIAFGIDVFSGKFKRDIALVDQPGVHWDAAIALYASATEAPRLVTINGCKGVDTNVNLFNKVYAVVGTINYPIFDFAVPVAESCFEIAGVQDAPSSATVQQEAPNTPFSANPAEATPTSTADGSGTVMVGQLEHLTTFNSSDSLDGYAVPTDLLSKAPISSAAAGVNLTDHEVLVRIVNKDNQLLWLSDPDGNFYLAEMSKADESTGLIDFISHDEALVFANPREQDMFFYDDEMNKLGVSRLRTNIDSLTPKTATLLSFQSIDYGDDSSAIGAFDHQQNMFYVMTCDIPSRGTMLFVAKDPTSGAKTLMSDAVQNSITGGKVTDCYHLDYSLVKATDV</sequence>
<comment type="caution">
    <text evidence="3">The sequence shown here is derived from an EMBL/GenBank/DDBJ whole genome shotgun (WGS) entry which is preliminary data.</text>
</comment>
<feature type="compositionally biased region" description="Polar residues" evidence="1">
    <location>
        <begin position="273"/>
        <end position="289"/>
    </location>
</feature>
<keyword evidence="4" id="KW-1185">Reference proteome</keyword>
<dbReference type="OrthoDB" id="160645at2759"/>
<dbReference type="Proteomes" id="UP000193685">
    <property type="component" value="Unassembled WGS sequence"/>
</dbReference>
<dbReference type="STRING" id="56484.A0A1Y2F251"/>
<dbReference type="GeneID" id="63788179"/>
<evidence type="ECO:0000313" key="4">
    <source>
        <dbReference type="Proteomes" id="UP000193685"/>
    </source>
</evidence>
<dbReference type="OMA" id="IYCVGCG"/>
<evidence type="ECO:0000313" key="3">
    <source>
        <dbReference type="EMBL" id="ORY77045.1"/>
    </source>
</evidence>
<dbReference type="RefSeq" id="XP_040722885.1">
    <property type="nucleotide sequence ID" value="XM_040871580.1"/>
</dbReference>
<feature type="compositionally biased region" description="Polar residues" evidence="1">
    <location>
        <begin position="686"/>
        <end position="699"/>
    </location>
</feature>
<reference evidence="3 4" key="1">
    <citation type="submission" date="2016-07" db="EMBL/GenBank/DDBJ databases">
        <title>Pervasive Adenine N6-methylation of Active Genes in Fungi.</title>
        <authorList>
            <consortium name="DOE Joint Genome Institute"/>
            <person name="Mondo S.J."/>
            <person name="Dannebaum R.O."/>
            <person name="Kuo R.C."/>
            <person name="Labutti K."/>
            <person name="Haridas S."/>
            <person name="Kuo A."/>
            <person name="Salamov A."/>
            <person name="Ahrendt S.R."/>
            <person name="Lipzen A."/>
            <person name="Sullivan W."/>
            <person name="Andreopoulos W.B."/>
            <person name="Clum A."/>
            <person name="Lindquist E."/>
            <person name="Daum C."/>
            <person name="Ramamoorthy G.K."/>
            <person name="Gryganskyi A."/>
            <person name="Culley D."/>
            <person name="Magnuson J.K."/>
            <person name="James T.Y."/>
            <person name="O'Malley M.A."/>
            <person name="Stajich J.E."/>
            <person name="Spatafora J.W."/>
            <person name="Visel A."/>
            <person name="Grigoriev I.V."/>
        </authorList>
    </citation>
    <scope>NUCLEOTIDE SEQUENCE [LARGE SCALE GENOMIC DNA]</scope>
    <source>
        <strain evidence="3 4">12-1054</strain>
    </source>
</reference>
<protein>
    <submittedName>
        <fullName evidence="3">Uncharacterized protein</fullName>
    </submittedName>
</protein>
<organism evidence="3 4">
    <name type="scientific">Protomyces lactucae-debilis</name>
    <dbReference type="NCBI Taxonomy" id="2754530"/>
    <lineage>
        <taxon>Eukaryota</taxon>
        <taxon>Fungi</taxon>
        <taxon>Dikarya</taxon>
        <taxon>Ascomycota</taxon>
        <taxon>Taphrinomycotina</taxon>
        <taxon>Taphrinomycetes</taxon>
        <taxon>Taphrinales</taxon>
        <taxon>Protomycetaceae</taxon>
        <taxon>Protomyces</taxon>
    </lineage>
</organism>
<gene>
    <name evidence="3" type="ORF">BCR37DRAFT_395126</name>
</gene>
<name>A0A1Y2F251_PROLT</name>
<dbReference type="AlphaFoldDB" id="A0A1Y2F251"/>
<feature type="region of interest" description="Disordered" evidence="1">
    <location>
        <begin position="266"/>
        <end position="289"/>
    </location>
</feature>
<evidence type="ECO:0000256" key="1">
    <source>
        <dbReference type="SAM" id="MobiDB-lite"/>
    </source>
</evidence>